<evidence type="ECO:0000313" key="1">
    <source>
        <dbReference type="EMBL" id="KAJ8361741.1"/>
    </source>
</evidence>
<gene>
    <name evidence="1" type="ORF">AAFF_G00429370</name>
</gene>
<accession>A0AAD7VXS3</accession>
<name>A0AAD7VXS3_9TELE</name>
<proteinExistence type="predicted"/>
<organism evidence="1 2">
    <name type="scientific">Aldrovandia affinis</name>
    <dbReference type="NCBI Taxonomy" id="143900"/>
    <lineage>
        <taxon>Eukaryota</taxon>
        <taxon>Metazoa</taxon>
        <taxon>Chordata</taxon>
        <taxon>Craniata</taxon>
        <taxon>Vertebrata</taxon>
        <taxon>Euteleostomi</taxon>
        <taxon>Actinopterygii</taxon>
        <taxon>Neopterygii</taxon>
        <taxon>Teleostei</taxon>
        <taxon>Notacanthiformes</taxon>
        <taxon>Halosauridae</taxon>
        <taxon>Aldrovandia</taxon>
    </lineage>
</organism>
<reference evidence="1" key="1">
    <citation type="journal article" date="2023" name="Science">
        <title>Genome structures resolve the early diversification of teleost fishes.</title>
        <authorList>
            <person name="Parey E."/>
            <person name="Louis A."/>
            <person name="Montfort J."/>
            <person name="Bouchez O."/>
            <person name="Roques C."/>
            <person name="Iampietro C."/>
            <person name="Lluch J."/>
            <person name="Castinel A."/>
            <person name="Donnadieu C."/>
            <person name="Desvignes T."/>
            <person name="Floi Bucao C."/>
            <person name="Jouanno E."/>
            <person name="Wen M."/>
            <person name="Mejri S."/>
            <person name="Dirks R."/>
            <person name="Jansen H."/>
            <person name="Henkel C."/>
            <person name="Chen W.J."/>
            <person name="Zahm M."/>
            <person name="Cabau C."/>
            <person name="Klopp C."/>
            <person name="Thompson A.W."/>
            <person name="Robinson-Rechavi M."/>
            <person name="Braasch I."/>
            <person name="Lecointre G."/>
            <person name="Bobe J."/>
            <person name="Postlethwait J.H."/>
            <person name="Berthelot C."/>
            <person name="Roest Crollius H."/>
            <person name="Guiguen Y."/>
        </authorList>
    </citation>
    <scope>NUCLEOTIDE SEQUENCE</scope>
    <source>
        <strain evidence="1">NC1722</strain>
    </source>
</reference>
<protein>
    <submittedName>
        <fullName evidence="1">Uncharacterized protein</fullName>
    </submittedName>
</protein>
<evidence type="ECO:0000313" key="2">
    <source>
        <dbReference type="Proteomes" id="UP001221898"/>
    </source>
</evidence>
<dbReference type="EMBL" id="JAINUG010000910">
    <property type="protein sequence ID" value="KAJ8361741.1"/>
    <property type="molecule type" value="Genomic_DNA"/>
</dbReference>
<dbReference type="Proteomes" id="UP001221898">
    <property type="component" value="Unassembled WGS sequence"/>
</dbReference>
<dbReference type="AlphaFoldDB" id="A0AAD7VXS3"/>
<comment type="caution">
    <text evidence="1">The sequence shown here is derived from an EMBL/GenBank/DDBJ whole genome shotgun (WGS) entry which is preliminary data.</text>
</comment>
<sequence>MAAVCTWAKQWRCTLSLHLNPQHTRAQPRTLSAEPPVTLLTGESAPSSSHEIVDGFQLCVDCQPSSSHCYYYSSSTGGTTEIREALIIIINNDALKGHFCLQLYAGLNRLDERTWQNSPVKKAVLFLAVEID</sequence>
<keyword evidence="2" id="KW-1185">Reference proteome</keyword>